<evidence type="ECO:0000313" key="4">
    <source>
        <dbReference type="Proteomes" id="UP001595844"/>
    </source>
</evidence>
<dbReference type="Proteomes" id="UP001595844">
    <property type="component" value="Unassembled WGS sequence"/>
</dbReference>
<organism evidence="3 4">
    <name type="scientific">Nocardia halotolerans</name>
    <dbReference type="NCBI Taxonomy" id="1755878"/>
    <lineage>
        <taxon>Bacteria</taxon>
        <taxon>Bacillati</taxon>
        <taxon>Actinomycetota</taxon>
        <taxon>Actinomycetes</taxon>
        <taxon>Mycobacteriales</taxon>
        <taxon>Nocardiaceae</taxon>
        <taxon>Nocardia</taxon>
    </lineage>
</organism>
<dbReference type="RefSeq" id="WP_378556102.1">
    <property type="nucleotide sequence ID" value="NZ_JBHSDL010000005.1"/>
</dbReference>
<evidence type="ECO:0000256" key="1">
    <source>
        <dbReference type="SAM" id="Coils"/>
    </source>
</evidence>
<sequence length="252" mass="26617">MADEATTPAEPTTENTTTVDTPALAAEPVDTPDSGADVQGTETGKTDPVTEPADEAGKEPKSFDAAYVKKLRDEAADARIKGKEAAVQAAQEAAKAAQDELTEKLGRALGLISDDTPPDPAELLKAAQERETQLAADRDSVAEKLRTFERRDAVTRAANTAEADLEAILDSRKVNEEIAKLDTNADDFAAQVAEVVSAAVENNPKLKKAPAQAAAPRSGGDMSGGNATPNSSGDKDIDFYRREYRTTRGFAD</sequence>
<feature type="coiled-coil region" evidence="1">
    <location>
        <begin position="80"/>
        <end position="107"/>
    </location>
</feature>
<feature type="compositionally biased region" description="Low complexity" evidence="2">
    <location>
        <begin position="1"/>
        <end position="23"/>
    </location>
</feature>
<evidence type="ECO:0000256" key="2">
    <source>
        <dbReference type="SAM" id="MobiDB-lite"/>
    </source>
</evidence>
<protein>
    <recommendedName>
        <fullName evidence="5">Scaffolding protein</fullName>
    </recommendedName>
</protein>
<feature type="region of interest" description="Disordered" evidence="2">
    <location>
        <begin position="201"/>
        <end position="240"/>
    </location>
</feature>
<evidence type="ECO:0000313" key="3">
    <source>
        <dbReference type="EMBL" id="MFC4373368.1"/>
    </source>
</evidence>
<keyword evidence="4" id="KW-1185">Reference proteome</keyword>
<comment type="caution">
    <text evidence="3">The sequence shown here is derived from an EMBL/GenBank/DDBJ whole genome shotgun (WGS) entry which is preliminary data.</text>
</comment>
<gene>
    <name evidence="3" type="ORF">ACFO5K_04590</name>
</gene>
<reference evidence="4" key="1">
    <citation type="journal article" date="2019" name="Int. J. Syst. Evol. Microbiol.">
        <title>The Global Catalogue of Microorganisms (GCM) 10K type strain sequencing project: providing services to taxonomists for standard genome sequencing and annotation.</title>
        <authorList>
            <consortium name="The Broad Institute Genomics Platform"/>
            <consortium name="The Broad Institute Genome Sequencing Center for Infectious Disease"/>
            <person name="Wu L."/>
            <person name="Ma J."/>
        </authorList>
    </citation>
    <scope>NUCLEOTIDE SEQUENCE [LARGE SCALE GENOMIC DNA]</scope>
    <source>
        <strain evidence="4">IBRC-M 10490</strain>
    </source>
</reference>
<name>A0ABV8VF82_9NOCA</name>
<keyword evidence="1" id="KW-0175">Coiled coil</keyword>
<proteinExistence type="predicted"/>
<accession>A0ABV8VF82</accession>
<evidence type="ECO:0008006" key="5">
    <source>
        <dbReference type="Google" id="ProtNLM"/>
    </source>
</evidence>
<feature type="region of interest" description="Disordered" evidence="2">
    <location>
        <begin position="1"/>
        <end position="63"/>
    </location>
</feature>
<dbReference type="EMBL" id="JBHSDL010000005">
    <property type="protein sequence ID" value="MFC4373368.1"/>
    <property type="molecule type" value="Genomic_DNA"/>
</dbReference>